<evidence type="ECO:0000313" key="5">
    <source>
        <dbReference type="Proteomes" id="UP000235786"/>
    </source>
</evidence>
<sequence length="186" mass="20031">MATTALLVMDIQVAMVKRVALPETFLPLLRKTIDAARPHVKIIYVTVAFRPGHPEISSTANAAFREGAKHNLFVSGSPGTEIEPSIAPIEGDIVVEKKRVSAFTGSGLDVILRGLGVKKLVLAGMSTGGVVLSTLCEASDRDFELAVLKDLCLDPDEKLHETLVEKIFKKRGEVLGAEEWLETLGA</sequence>
<keyword evidence="2" id="KW-0378">Hydrolase</keyword>
<dbReference type="AlphaFoldDB" id="A0A2J6R5F7"/>
<gene>
    <name evidence="4" type="ORF">L207DRAFT_517807</name>
</gene>
<evidence type="ECO:0000256" key="2">
    <source>
        <dbReference type="ARBA" id="ARBA00022801"/>
    </source>
</evidence>
<organism evidence="4 5">
    <name type="scientific">Hyaloscypha variabilis (strain UAMH 11265 / GT02V1 / F)</name>
    <name type="common">Meliniomyces variabilis</name>
    <dbReference type="NCBI Taxonomy" id="1149755"/>
    <lineage>
        <taxon>Eukaryota</taxon>
        <taxon>Fungi</taxon>
        <taxon>Dikarya</taxon>
        <taxon>Ascomycota</taxon>
        <taxon>Pezizomycotina</taxon>
        <taxon>Leotiomycetes</taxon>
        <taxon>Helotiales</taxon>
        <taxon>Hyaloscyphaceae</taxon>
        <taxon>Hyaloscypha</taxon>
        <taxon>Hyaloscypha variabilis</taxon>
    </lineage>
</organism>
<keyword evidence="5" id="KW-1185">Reference proteome</keyword>
<dbReference type="CDD" id="cd00431">
    <property type="entry name" value="cysteine_hydrolases"/>
    <property type="match status" value="1"/>
</dbReference>
<dbReference type="STRING" id="1149755.A0A2J6R5F7"/>
<dbReference type="InterPro" id="IPR000868">
    <property type="entry name" value="Isochorismatase-like_dom"/>
</dbReference>
<protein>
    <submittedName>
        <fullName evidence="4">Isochorismatase family protein</fullName>
    </submittedName>
</protein>
<comment type="similarity">
    <text evidence="1">Belongs to the isochorismatase family.</text>
</comment>
<dbReference type="Gene3D" id="3.40.50.850">
    <property type="entry name" value="Isochorismatase-like"/>
    <property type="match status" value="1"/>
</dbReference>
<name>A0A2J6R5F7_HYAVF</name>
<dbReference type="OrthoDB" id="1739143at2759"/>
<dbReference type="InterPro" id="IPR036380">
    <property type="entry name" value="Isochorismatase-like_sf"/>
</dbReference>
<feature type="domain" description="Isochorismatase-like" evidence="3">
    <location>
        <begin position="4"/>
        <end position="179"/>
    </location>
</feature>
<proteinExistence type="inferred from homology"/>
<dbReference type="EMBL" id="KZ613955">
    <property type="protein sequence ID" value="PMD33766.1"/>
    <property type="molecule type" value="Genomic_DNA"/>
</dbReference>
<evidence type="ECO:0000259" key="3">
    <source>
        <dbReference type="Pfam" id="PF00857"/>
    </source>
</evidence>
<dbReference type="InterPro" id="IPR050272">
    <property type="entry name" value="Isochorismatase-like_hydrls"/>
</dbReference>
<dbReference type="Pfam" id="PF00857">
    <property type="entry name" value="Isochorismatase"/>
    <property type="match status" value="1"/>
</dbReference>
<reference evidence="4 5" key="1">
    <citation type="submission" date="2016-04" db="EMBL/GenBank/DDBJ databases">
        <title>A degradative enzymes factory behind the ericoid mycorrhizal symbiosis.</title>
        <authorList>
            <consortium name="DOE Joint Genome Institute"/>
            <person name="Martino E."/>
            <person name="Morin E."/>
            <person name="Grelet G."/>
            <person name="Kuo A."/>
            <person name="Kohler A."/>
            <person name="Daghino S."/>
            <person name="Barry K."/>
            <person name="Choi C."/>
            <person name="Cichocki N."/>
            <person name="Clum A."/>
            <person name="Copeland A."/>
            <person name="Hainaut M."/>
            <person name="Haridas S."/>
            <person name="Labutti K."/>
            <person name="Lindquist E."/>
            <person name="Lipzen A."/>
            <person name="Khouja H.-R."/>
            <person name="Murat C."/>
            <person name="Ohm R."/>
            <person name="Olson A."/>
            <person name="Spatafora J."/>
            <person name="Veneault-Fourrey C."/>
            <person name="Henrissat B."/>
            <person name="Grigoriev I."/>
            <person name="Martin F."/>
            <person name="Perotto S."/>
        </authorList>
    </citation>
    <scope>NUCLEOTIDE SEQUENCE [LARGE SCALE GENOMIC DNA]</scope>
    <source>
        <strain evidence="4 5">F</strain>
    </source>
</reference>
<evidence type="ECO:0000313" key="4">
    <source>
        <dbReference type="EMBL" id="PMD33766.1"/>
    </source>
</evidence>
<dbReference type="PANTHER" id="PTHR43540">
    <property type="entry name" value="PEROXYUREIDOACRYLATE/UREIDOACRYLATE AMIDOHYDROLASE-RELATED"/>
    <property type="match status" value="1"/>
</dbReference>
<dbReference type="GO" id="GO:0016787">
    <property type="term" value="F:hydrolase activity"/>
    <property type="evidence" value="ECO:0007669"/>
    <property type="project" value="UniProtKB-KW"/>
</dbReference>
<dbReference type="Proteomes" id="UP000235786">
    <property type="component" value="Unassembled WGS sequence"/>
</dbReference>
<dbReference type="SUPFAM" id="SSF52499">
    <property type="entry name" value="Isochorismatase-like hydrolases"/>
    <property type="match status" value="1"/>
</dbReference>
<accession>A0A2J6R5F7</accession>
<dbReference type="PANTHER" id="PTHR43540:SF1">
    <property type="entry name" value="ISOCHORISMATASE HYDROLASE"/>
    <property type="match status" value="1"/>
</dbReference>
<evidence type="ECO:0000256" key="1">
    <source>
        <dbReference type="ARBA" id="ARBA00006336"/>
    </source>
</evidence>